<feature type="transmembrane region" description="Helical" evidence="1">
    <location>
        <begin position="222"/>
        <end position="250"/>
    </location>
</feature>
<feature type="transmembrane region" description="Helical" evidence="1">
    <location>
        <begin position="297"/>
        <end position="318"/>
    </location>
</feature>
<evidence type="ECO:0008006" key="4">
    <source>
        <dbReference type="Google" id="ProtNLM"/>
    </source>
</evidence>
<dbReference type="Proteomes" id="UP000785679">
    <property type="component" value="Unassembled WGS sequence"/>
</dbReference>
<keyword evidence="1" id="KW-0812">Transmembrane</keyword>
<evidence type="ECO:0000256" key="1">
    <source>
        <dbReference type="SAM" id="Phobius"/>
    </source>
</evidence>
<feature type="transmembrane region" description="Helical" evidence="1">
    <location>
        <begin position="330"/>
        <end position="349"/>
    </location>
</feature>
<gene>
    <name evidence="2" type="ORF">FGO68_gene9036</name>
</gene>
<protein>
    <recommendedName>
        <fullName evidence="4">Transmembrane protein</fullName>
    </recommendedName>
</protein>
<evidence type="ECO:0000313" key="3">
    <source>
        <dbReference type="Proteomes" id="UP000785679"/>
    </source>
</evidence>
<keyword evidence="3" id="KW-1185">Reference proteome</keyword>
<name>A0A8J8T144_HALGN</name>
<accession>A0A8J8T144</accession>
<comment type="caution">
    <text evidence="2">The sequence shown here is derived from an EMBL/GenBank/DDBJ whole genome shotgun (WGS) entry which is preliminary data.</text>
</comment>
<dbReference type="EMBL" id="RRYP01011575">
    <property type="protein sequence ID" value="TNV77643.1"/>
    <property type="molecule type" value="Genomic_DNA"/>
</dbReference>
<feature type="transmembrane region" description="Helical" evidence="1">
    <location>
        <begin position="262"/>
        <end position="285"/>
    </location>
</feature>
<dbReference type="AlphaFoldDB" id="A0A8J8T144"/>
<keyword evidence="1" id="KW-0472">Membrane</keyword>
<reference evidence="2" key="1">
    <citation type="submission" date="2019-06" db="EMBL/GenBank/DDBJ databases">
        <authorList>
            <person name="Zheng W."/>
        </authorList>
    </citation>
    <scope>NUCLEOTIDE SEQUENCE</scope>
    <source>
        <strain evidence="2">QDHG01</strain>
    </source>
</reference>
<organism evidence="2 3">
    <name type="scientific">Halteria grandinella</name>
    <dbReference type="NCBI Taxonomy" id="5974"/>
    <lineage>
        <taxon>Eukaryota</taxon>
        <taxon>Sar</taxon>
        <taxon>Alveolata</taxon>
        <taxon>Ciliophora</taxon>
        <taxon>Intramacronucleata</taxon>
        <taxon>Spirotrichea</taxon>
        <taxon>Stichotrichia</taxon>
        <taxon>Sporadotrichida</taxon>
        <taxon>Halteriidae</taxon>
        <taxon>Halteria</taxon>
    </lineage>
</organism>
<evidence type="ECO:0000313" key="2">
    <source>
        <dbReference type="EMBL" id="TNV77643.1"/>
    </source>
</evidence>
<keyword evidence="1" id="KW-1133">Transmembrane helix</keyword>
<sequence length="384" mass="44227">MSSAKLLQSKILQLNGFTFYNNIKLILYNMRGLLNDSADNASQVQLRHIEKVHFQIEVSNRTLIDKLIFYAIEKGGTCHEDSEGRVYLFYPVLRKGIDKHQELCLIHETGCDLSDKISYHNGQDELKVTGNIIYAHHSEQSGPQFNQQDDDSEKVTFIILDNFKSKSDKKSAAIVQRASTFSKQSKSSLHFADSDTDMKSMDAAICEMCKILKKKNKKSMDFMSLILAIPIMFPKALGLLCNTLFYYWLVTDNGSFGTTTEVFIYIGFLIATILQDYTLITFLIKTAEASENFCVKLFAYILLLALGPLQVAISYWQFKNSHYDPVYQKHLIWNIVVAAIIAALMYYILKRVNWEDEQEKKLSNFLKFSFKNRKQRRKLAEQNQ</sequence>
<proteinExistence type="predicted"/>